<dbReference type="InterPro" id="IPR036291">
    <property type="entry name" value="NAD(P)-bd_dom_sf"/>
</dbReference>
<organism evidence="2 3">
    <name type="scientific">Rhabdobacter roseus</name>
    <dbReference type="NCBI Taxonomy" id="1655419"/>
    <lineage>
        <taxon>Bacteria</taxon>
        <taxon>Pseudomonadati</taxon>
        <taxon>Bacteroidota</taxon>
        <taxon>Cytophagia</taxon>
        <taxon>Cytophagales</taxon>
        <taxon>Cytophagaceae</taxon>
        <taxon>Rhabdobacter</taxon>
    </lineage>
</organism>
<accession>A0A840TW18</accession>
<dbReference type="InterPro" id="IPR050463">
    <property type="entry name" value="Gfo/Idh/MocA_oxidrdct_glycsds"/>
</dbReference>
<dbReference type="Gene3D" id="3.40.50.720">
    <property type="entry name" value="NAD(P)-binding Rossmann-like Domain"/>
    <property type="match status" value="1"/>
</dbReference>
<dbReference type="EMBL" id="JACHGF010000003">
    <property type="protein sequence ID" value="MBB5284150.1"/>
    <property type="molecule type" value="Genomic_DNA"/>
</dbReference>
<gene>
    <name evidence="2" type="ORF">HNQ92_002293</name>
</gene>
<dbReference type="AlphaFoldDB" id="A0A840TW18"/>
<proteinExistence type="predicted"/>
<keyword evidence="3" id="KW-1185">Reference proteome</keyword>
<dbReference type="Gene3D" id="3.30.360.10">
    <property type="entry name" value="Dihydrodipicolinate Reductase, domain 2"/>
    <property type="match status" value="1"/>
</dbReference>
<dbReference type="SUPFAM" id="SSF51735">
    <property type="entry name" value="NAD(P)-binding Rossmann-fold domains"/>
    <property type="match status" value="1"/>
</dbReference>
<dbReference type="InterPro" id="IPR000683">
    <property type="entry name" value="Gfo/Idh/MocA-like_OxRdtase_N"/>
</dbReference>
<comment type="caution">
    <text evidence="2">The sequence shown here is derived from an EMBL/GenBank/DDBJ whole genome shotgun (WGS) entry which is preliminary data.</text>
</comment>
<evidence type="ECO:0000313" key="3">
    <source>
        <dbReference type="Proteomes" id="UP000557307"/>
    </source>
</evidence>
<sequence>MNQHSTNPEVLSTSRREFLKSSSVALGGFMISPSSSGLGTTHSQDEVLKVALIGCGGRGAGAAAQALSTSKKVKLVAMADAFRDQLDEAYFHLTKQPKLQDQIDVPEKHKFVGFDAYQEAIKLADVVLLATPAPFRPDHFEAAVAANKHVFMEKPLASDGPGIRRILATGEVAKKKNLSVVVGLQYRYDPQNQEFVRLLQEGAIGDLISANSYYLIGRVKLVARQPGQTEMEYQMRNWRHFNWLWAGSPAGLQIHHDDIVNWVKKGYPVKAQGVGGRSALKGPEHGDIFDHFYTEYEYADGSLLHSQVRHVDGTSGKRGVQFLGSKGTGDFHTGLKDHKGNFIWKKDTRSTLNPYQIEHDKLFESIRSRQPINDTEWGAKSTLASIMGRMAGHSGQVIEWEKALNSEISILPERFAWDANPPVMPDASGNYPVPVPGLAQV</sequence>
<dbReference type="GO" id="GO:0000166">
    <property type="term" value="F:nucleotide binding"/>
    <property type="evidence" value="ECO:0007669"/>
    <property type="project" value="InterPro"/>
</dbReference>
<dbReference type="InterPro" id="IPR006311">
    <property type="entry name" value="TAT_signal"/>
</dbReference>
<dbReference type="PANTHER" id="PTHR43818:SF5">
    <property type="entry name" value="OXIDOREDUCTASE FAMILY PROTEIN"/>
    <property type="match status" value="1"/>
</dbReference>
<dbReference type="PROSITE" id="PS51318">
    <property type="entry name" value="TAT"/>
    <property type="match status" value="1"/>
</dbReference>
<name>A0A840TW18_9BACT</name>
<protein>
    <submittedName>
        <fullName evidence="2">Putative dehydrogenase</fullName>
    </submittedName>
</protein>
<dbReference type="Pfam" id="PF01408">
    <property type="entry name" value="GFO_IDH_MocA"/>
    <property type="match status" value="1"/>
</dbReference>
<reference evidence="2 3" key="1">
    <citation type="submission" date="2020-08" db="EMBL/GenBank/DDBJ databases">
        <title>Genomic Encyclopedia of Type Strains, Phase IV (KMG-IV): sequencing the most valuable type-strain genomes for metagenomic binning, comparative biology and taxonomic classification.</title>
        <authorList>
            <person name="Goeker M."/>
        </authorList>
    </citation>
    <scope>NUCLEOTIDE SEQUENCE [LARGE SCALE GENOMIC DNA]</scope>
    <source>
        <strain evidence="2 3">DSM 105074</strain>
    </source>
</reference>
<dbReference type="SUPFAM" id="SSF55347">
    <property type="entry name" value="Glyceraldehyde-3-phosphate dehydrogenase-like, C-terminal domain"/>
    <property type="match status" value="1"/>
</dbReference>
<evidence type="ECO:0000259" key="1">
    <source>
        <dbReference type="Pfam" id="PF01408"/>
    </source>
</evidence>
<dbReference type="RefSeq" id="WP_184174109.1">
    <property type="nucleotide sequence ID" value="NZ_JACHGF010000003.1"/>
</dbReference>
<dbReference type="PANTHER" id="PTHR43818">
    <property type="entry name" value="BCDNA.GH03377"/>
    <property type="match status" value="1"/>
</dbReference>
<feature type="domain" description="Gfo/Idh/MocA-like oxidoreductase N-terminal" evidence="1">
    <location>
        <begin position="48"/>
        <end position="182"/>
    </location>
</feature>
<dbReference type="Proteomes" id="UP000557307">
    <property type="component" value="Unassembled WGS sequence"/>
</dbReference>
<evidence type="ECO:0000313" key="2">
    <source>
        <dbReference type="EMBL" id="MBB5284150.1"/>
    </source>
</evidence>